<dbReference type="EMBL" id="CP155571">
    <property type="protein sequence ID" value="XFO73763.1"/>
    <property type="molecule type" value="Genomic_DNA"/>
</dbReference>
<name>A0ABZ3J5Z5_SPOA4</name>
<evidence type="ECO:0000259" key="2">
    <source>
        <dbReference type="Pfam" id="PF13529"/>
    </source>
</evidence>
<dbReference type="RefSeq" id="WP_245692951.1">
    <property type="nucleotide sequence ID" value="NZ_CP155571.1"/>
</dbReference>
<proteinExistence type="predicted"/>
<keyword evidence="1" id="KW-1133">Transmembrane helix</keyword>
<dbReference type="Proteomes" id="UP000216052">
    <property type="component" value="Chromosome"/>
</dbReference>
<evidence type="ECO:0000256" key="1">
    <source>
        <dbReference type="SAM" id="Phobius"/>
    </source>
</evidence>
<feature type="domain" description="Peptidase C39-like" evidence="2">
    <location>
        <begin position="102"/>
        <end position="223"/>
    </location>
</feature>
<sequence>MVNKNKRNDTVKEKTKIGLVILFFVISITFGAVNIGFATSPETAENIAASQVIPYPADYDTVKEGASAYHGLGNVKQSPYYTAPDFYNLESTDTLTILPHYKTYQQTTEITCGPAAALTVLAHFGNTSWHELAIAKIMRTKPAVGTDTKGMVRFFKTIGWNVKSSLTAATSDGATFTSVADFKNFVITNLQDNTPIMVENIDWGGHWRVIVGYDTMGTATVADDVLILADSYDTADHSQDGYVVNPVEKFFYMWFDAHMLPKGQQKQQWLVAKPL</sequence>
<evidence type="ECO:0000313" key="4">
    <source>
        <dbReference type="Proteomes" id="UP000216052"/>
    </source>
</evidence>
<dbReference type="InterPro" id="IPR039564">
    <property type="entry name" value="Peptidase_C39-like"/>
</dbReference>
<accession>A0ABZ3J5Z5</accession>
<dbReference type="InterPro" id="IPR038765">
    <property type="entry name" value="Papain-like_cys_pep_sf"/>
</dbReference>
<organism evidence="3 4">
    <name type="scientific">Sporomusa acidovorans (strain ATCC 49682 / DSM 3132 / Mol)</name>
    <dbReference type="NCBI Taxonomy" id="1123286"/>
    <lineage>
        <taxon>Bacteria</taxon>
        <taxon>Bacillati</taxon>
        <taxon>Bacillota</taxon>
        <taxon>Negativicutes</taxon>
        <taxon>Selenomonadales</taxon>
        <taxon>Sporomusaceae</taxon>
        <taxon>Sporomusa</taxon>
    </lineage>
</organism>
<dbReference type="Pfam" id="PF13529">
    <property type="entry name" value="Peptidase_C39_2"/>
    <property type="match status" value="1"/>
</dbReference>
<reference evidence="3" key="1">
    <citation type="submission" date="2024-05" db="EMBL/GenBank/DDBJ databases">
        <title>Isolation and characterization of Sporomusa carbonis sp. nov., a carboxydotrophic hydrogenogen in the genus of Sporomusa isolated from a charcoal burning pile.</title>
        <authorList>
            <person name="Boeer T."/>
            <person name="Rosenbaum F."/>
            <person name="Eysell L."/>
            <person name="Mueller V."/>
            <person name="Daniel R."/>
            <person name="Poehlein A."/>
        </authorList>
    </citation>
    <scope>NUCLEOTIDE SEQUENCE [LARGE SCALE GENOMIC DNA]</scope>
    <source>
        <strain evidence="3">DSM 3132</strain>
    </source>
</reference>
<keyword evidence="4" id="KW-1185">Reference proteome</keyword>
<feature type="transmembrane region" description="Helical" evidence="1">
    <location>
        <begin position="20"/>
        <end position="38"/>
    </location>
</feature>
<dbReference type="SUPFAM" id="SSF54001">
    <property type="entry name" value="Cysteine proteinases"/>
    <property type="match status" value="1"/>
</dbReference>
<keyword evidence="1" id="KW-0812">Transmembrane</keyword>
<dbReference type="Gene3D" id="3.90.70.10">
    <property type="entry name" value="Cysteine proteinases"/>
    <property type="match status" value="1"/>
</dbReference>
<evidence type="ECO:0000313" key="3">
    <source>
        <dbReference type="EMBL" id="XFO73763.1"/>
    </source>
</evidence>
<gene>
    <name evidence="3" type="ORF">SPACI_038700</name>
</gene>
<keyword evidence="1" id="KW-0472">Membrane</keyword>
<protein>
    <recommendedName>
        <fullName evidence="2">Peptidase C39-like domain-containing protein</fullName>
    </recommendedName>
</protein>